<protein>
    <submittedName>
        <fullName evidence="1">Uncharacterized protein</fullName>
    </submittedName>
</protein>
<proteinExistence type="predicted"/>
<dbReference type="AlphaFoldDB" id="A0A077MGR5"/>
<dbReference type="Proteomes" id="UP000035720">
    <property type="component" value="Unassembled WGS sequence"/>
</dbReference>
<comment type="caution">
    <text evidence="1">The sequence shown here is derived from an EMBL/GenBank/DDBJ whole genome shotgun (WGS) entry which is preliminary data.</text>
</comment>
<gene>
    <name evidence="1" type="ORF">BN13_800003</name>
</gene>
<accession>A0A077MGR5</accession>
<sequence>MSAFADASPDHMTPHFYAHAFNEYDIAVRALLEALPDGFMEDQDR</sequence>
<organism evidence="1 2">
    <name type="scientific">Nostocoides jenkinsii Ben 74</name>
    <dbReference type="NCBI Taxonomy" id="1193518"/>
    <lineage>
        <taxon>Bacteria</taxon>
        <taxon>Bacillati</taxon>
        <taxon>Actinomycetota</taxon>
        <taxon>Actinomycetes</taxon>
        <taxon>Micrococcales</taxon>
        <taxon>Intrasporangiaceae</taxon>
        <taxon>Nostocoides</taxon>
    </lineage>
</organism>
<evidence type="ECO:0000313" key="1">
    <source>
        <dbReference type="EMBL" id="CCI54702.1"/>
    </source>
</evidence>
<keyword evidence="2" id="KW-1185">Reference proteome</keyword>
<evidence type="ECO:0000313" key="2">
    <source>
        <dbReference type="Proteomes" id="UP000035720"/>
    </source>
</evidence>
<name>A0A077MGR5_9MICO</name>
<reference evidence="1 2" key="1">
    <citation type="journal article" date="2013" name="ISME J.">
        <title>A metabolic model for members of the genus Tetrasphaera involved in enhanced biological phosphorus removal.</title>
        <authorList>
            <person name="Kristiansen R."/>
            <person name="Nguyen H.T.T."/>
            <person name="Saunders A.M."/>
            <person name="Nielsen J.L."/>
            <person name="Wimmer R."/>
            <person name="Le V.Q."/>
            <person name="McIlroy S.J."/>
            <person name="Petrovski S."/>
            <person name="Seviour R.J."/>
            <person name="Calteau A."/>
            <person name="Nielsen K.L."/>
            <person name="Nielsen P.H."/>
        </authorList>
    </citation>
    <scope>NUCLEOTIDE SEQUENCE [LARGE SCALE GENOMIC DNA]</scope>
    <source>
        <strain evidence="1 2">Ben 74</strain>
    </source>
</reference>
<dbReference type="EMBL" id="CAJC01000195">
    <property type="protein sequence ID" value="CCI54702.1"/>
    <property type="molecule type" value="Genomic_DNA"/>
</dbReference>